<evidence type="ECO:0000313" key="3">
    <source>
        <dbReference type="EMBL" id="MFC0409779.1"/>
    </source>
</evidence>
<keyword evidence="4" id="KW-1185">Reference proteome</keyword>
<accession>A0ABV6JVM0</accession>
<keyword evidence="1" id="KW-0560">Oxidoreductase</keyword>
<proteinExistence type="predicted"/>
<dbReference type="InterPro" id="IPR036812">
    <property type="entry name" value="NAD(P)_OxRdtase_dom_sf"/>
</dbReference>
<dbReference type="Gene3D" id="3.20.20.100">
    <property type="entry name" value="NADP-dependent oxidoreductase domain"/>
    <property type="match status" value="1"/>
</dbReference>
<dbReference type="Proteomes" id="UP001589865">
    <property type="component" value="Unassembled WGS sequence"/>
</dbReference>
<dbReference type="SUPFAM" id="SSF51430">
    <property type="entry name" value="NAD(P)-linked oxidoreductase"/>
    <property type="match status" value="1"/>
</dbReference>
<reference evidence="3 4" key="1">
    <citation type="submission" date="2024-09" db="EMBL/GenBank/DDBJ databases">
        <authorList>
            <person name="Sun Q."/>
            <person name="Mori K."/>
        </authorList>
    </citation>
    <scope>NUCLEOTIDE SEQUENCE [LARGE SCALE GENOMIC DNA]</scope>
    <source>
        <strain evidence="3 4">TBRC 5777</strain>
    </source>
</reference>
<sequence>MQYRQLGNSGLRVSPICLGTMTFGDTTGEATARRIVAQGRERGINFIDTADAYSKGGSEGITGRAIASDRDWWVLATKLANPMGEGPNERGLSRRRCFAEAESSLRRLGIETIDILYLHKEDHDTPLRETVIAMGDLMRQGKIRYFGVSNYRSWRLAEICRLCDELGIQRPVVSQPYYNAVNRMPEVEHLPACQYYGLGVVPYSPLARGVLTGKYRADAPPPEGTRAARADRRIMQTEWRPESLRIAETLAEHARARGITPGQFAVRWVLNNRLVTAAIAGPRTEEQWADYLGALDYQFTAEDEALVDGLVPAGHPSTPGYTDPAYPIEGRVARTAGGA</sequence>
<evidence type="ECO:0000259" key="2">
    <source>
        <dbReference type="Pfam" id="PF00248"/>
    </source>
</evidence>
<dbReference type="InterPro" id="IPR023210">
    <property type="entry name" value="NADP_OxRdtase_dom"/>
</dbReference>
<comment type="caution">
    <text evidence="3">The sequence shown here is derived from an EMBL/GenBank/DDBJ whole genome shotgun (WGS) entry which is preliminary data.</text>
</comment>
<dbReference type="EMBL" id="JBHLUN010000010">
    <property type="protein sequence ID" value="MFC0409779.1"/>
    <property type="molecule type" value="Genomic_DNA"/>
</dbReference>
<evidence type="ECO:0000313" key="4">
    <source>
        <dbReference type="Proteomes" id="UP001589865"/>
    </source>
</evidence>
<name>A0ABV6JVM0_9PROT</name>
<evidence type="ECO:0000256" key="1">
    <source>
        <dbReference type="ARBA" id="ARBA00023002"/>
    </source>
</evidence>
<protein>
    <submittedName>
        <fullName evidence="3">Aldo/keto reductase</fullName>
    </submittedName>
</protein>
<dbReference type="InterPro" id="IPR050523">
    <property type="entry name" value="AKR_Detox_Biosynth"/>
</dbReference>
<dbReference type="PANTHER" id="PTHR43364">
    <property type="entry name" value="NADH-SPECIFIC METHYLGLYOXAL REDUCTASE-RELATED"/>
    <property type="match status" value="1"/>
</dbReference>
<dbReference type="Pfam" id="PF00248">
    <property type="entry name" value="Aldo_ket_red"/>
    <property type="match status" value="1"/>
</dbReference>
<organism evidence="3 4">
    <name type="scientific">Roseomonas elaeocarpi</name>
    <dbReference type="NCBI Taxonomy" id="907779"/>
    <lineage>
        <taxon>Bacteria</taxon>
        <taxon>Pseudomonadati</taxon>
        <taxon>Pseudomonadota</taxon>
        <taxon>Alphaproteobacteria</taxon>
        <taxon>Acetobacterales</taxon>
        <taxon>Roseomonadaceae</taxon>
        <taxon>Roseomonas</taxon>
    </lineage>
</organism>
<gene>
    <name evidence="3" type="ORF">ACFFGY_16120</name>
</gene>
<feature type="domain" description="NADP-dependent oxidoreductase" evidence="2">
    <location>
        <begin position="15"/>
        <end position="310"/>
    </location>
</feature>
<dbReference type="RefSeq" id="WP_377045523.1">
    <property type="nucleotide sequence ID" value="NZ_JBHLUN010000010.1"/>
</dbReference>
<dbReference type="PANTHER" id="PTHR43364:SF4">
    <property type="entry name" value="NAD(P)-LINKED OXIDOREDUCTASE SUPERFAMILY PROTEIN"/>
    <property type="match status" value="1"/>
</dbReference>